<proteinExistence type="predicted"/>
<dbReference type="SUPFAM" id="SSF69322">
    <property type="entry name" value="Tricorn protease domain 2"/>
    <property type="match status" value="1"/>
</dbReference>
<reference evidence="2 3" key="1">
    <citation type="submission" date="2019-02" db="EMBL/GenBank/DDBJ databases">
        <title>Paenibacillus sp. nov., isolated from surface-sterilized tissue of Thalictrum simplex L.</title>
        <authorList>
            <person name="Tuo L."/>
        </authorList>
    </citation>
    <scope>NUCLEOTIDE SEQUENCE [LARGE SCALE GENOMIC DNA]</scope>
    <source>
        <strain evidence="2 3">N2SHLJ1</strain>
    </source>
</reference>
<dbReference type="Pfam" id="PF14583">
    <property type="entry name" value="Pectate_lyase22"/>
    <property type="match status" value="1"/>
</dbReference>
<feature type="domain" description="Oligogalacturonate lyase" evidence="1">
    <location>
        <begin position="173"/>
        <end position="384"/>
    </location>
</feature>
<dbReference type="RefSeq" id="WP_131013789.1">
    <property type="nucleotide sequence ID" value="NZ_SIRE01000008.1"/>
</dbReference>
<evidence type="ECO:0000313" key="2">
    <source>
        <dbReference type="EMBL" id="TBL79152.1"/>
    </source>
</evidence>
<evidence type="ECO:0000313" key="3">
    <source>
        <dbReference type="Proteomes" id="UP000293142"/>
    </source>
</evidence>
<dbReference type="Pfam" id="PF07676">
    <property type="entry name" value="PD40"/>
    <property type="match status" value="1"/>
</dbReference>
<comment type="caution">
    <text evidence="2">The sequence shown here is derived from an EMBL/GenBank/DDBJ whole genome shotgun (WGS) entry which is preliminary data.</text>
</comment>
<keyword evidence="3" id="KW-1185">Reference proteome</keyword>
<gene>
    <name evidence="2" type="ORF">EYB31_13130</name>
</gene>
<accession>A0A4V2J4D1</accession>
<dbReference type="Proteomes" id="UP000293142">
    <property type="component" value="Unassembled WGS sequence"/>
</dbReference>
<dbReference type="Gene3D" id="2.130.10.10">
    <property type="entry name" value="YVTN repeat-like/Quinoprotein amine dehydrogenase"/>
    <property type="match status" value="1"/>
</dbReference>
<dbReference type="GO" id="GO:0045490">
    <property type="term" value="P:pectin catabolic process"/>
    <property type="evidence" value="ECO:0007669"/>
    <property type="project" value="InterPro"/>
</dbReference>
<dbReference type="AlphaFoldDB" id="A0A4V2J4D1"/>
<dbReference type="EMBL" id="SIRE01000008">
    <property type="protein sequence ID" value="TBL79152.1"/>
    <property type="molecule type" value="Genomic_DNA"/>
</dbReference>
<dbReference type="InterPro" id="IPR011659">
    <property type="entry name" value="WD40"/>
</dbReference>
<dbReference type="InterPro" id="IPR027946">
    <property type="entry name" value="Ogl_dom"/>
</dbReference>
<dbReference type="OrthoDB" id="8432779at2"/>
<organism evidence="2 3">
    <name type="scientific">Paenibacillus thalictri</name>
    <dbReference type="NCBI Taxonomy" id="2527873"/>
    <lineage>
        <taxon>Bacteria</taxon>
        <taxon>Bacillati</taxon>
        <taxon>Bacillota</taxon>
        <taxon>Bacilli</taxon>
        <taxon>Bacillales</taxon>
        <taxon>Paenibacillaceae</taxon>
        <taxon>Paenibacillus</taxon>
    </lineage>
</organism>
<dbReference type="InterPro" id="IPR015943">
    <property type="entry name" value="WD40/YVTN_repeat-like_dom_sf"/>
</dbReference>
<dbReference type="GO" id="GO:0047487">
    <property type="term" value="F:oligogalacturonide lyase activity"/>
    <property type="evidence" value="ECO:0007669"/>
    <property type="project" value="InterPro"/>
</dbReference>
<protein>
    <recommendedName>
        <fullName evidence="1">Oligogalacturonate lyase domain-containing protein</fullName>
    </recommendedName>
</protein>
<name>A0A4V2J4D1_9BACL</name>
<evidence type="ECO:0000259" key="1">
    <source>
        <dbReference type="Pfam" id="PF14583"/>
    </source>
</evidence>
<sequence length="385" mass="44103">MEPVRITQGQFNDQLLYFTSSSVTEDDQSLVFISDRDGYPNLFVQRLDTGDVRQLTSIRSGYLKQYVYFDGAEGRGLGKASVSLDPARGIVYYIEGDEIRCVDLEGRSRTLNRLPEGQVTAFTHVSADGTRLCVPTTDERALEYDTLKNGRPDYDIDARVRDEGLSSYLRVYDTATGKQLFAERVEGAWITHVQFSPVDRNLILYNHEWPADCGIRRIWLWDGERHIRVREEAPDRSRGDWTCHEMWEKDGASVIYHGSYRDGGATYIGKYRLADGQISEIPLPAGYTKYGHFTVGNRYNDLLVTDGYYYPEGWKTSGYGGGDWLCVLHVDWEQGIIRWSPLCPHGSNWDSQDSHPHPVFSHNDRRVFYTTNRDGVRAVYMVEVE</sequence>